<reference evidence="1 2" key="1">
    <citation type="submission" date="2019-07" db="EMBL/GenBank/DDBJ databases">
        <title>Full genome sequence of Devosia sp. Gsoil 520.</title>
        <authorList>
            <person name="Im W.-T."/>
        </authorList>
    </citation>
    <scope>NUCLEOTIDE SEQUENCE [LARGE SCALE GENOMIC DNA]</scope>
    <source>
        <strain evidence="1 2">Gsoil 520</strain>
    </source>
</reference>
<keyword evidence="2" id="KW-1185">Reference proteome</keyword>
<evidence type="ECO:0000313" key="1">
    <source>
        <dbReference type="EMBL" id="QDZ10838.1"/>
    </source>
</evidence>
<accession>A0A5B8LRF8</accession>
<evidence type="ECO:0000313" key="2">
    <source>
        <dbReference type="Proteomes" id="UP000315364"/>
    </source>
</evidence>
<dbReference type="Proteomes" id="UP000315364">
    <property type="component" value="Chromosome"/>
</dbReference>
<sequence>MPPTYVLARDHLQRAATILQGVDSRSRQLRYIIERTITLMDETRQEPASRPSNVLDFASFRERQANFD</sequence>
<name>A0A5B8LRF8_9HYPH</name>
<dbReference type="EMBL" id="CP042304">
    <property type="protein sequence ID" value="QDZ10838.1"/>
    <property type="molecule type" value="Genomic_DNA"/>
</dbReference>
<proteinExistence type="predicted"/>
<dbReference type="KEGG" id="dea:FPZ08_08775"/>
<organism evidence="1 2">
    <name type="scientific">Devosia ginsengisoli</name>
    <dbReference type="NCBI Taxonomy" id="400770"/>
    <lineage>
        <taxon>Bacteria</taxon>
        <taxon>Pseudomonadati</taxon>
        <taxon>Pseudomonadota</taxon>
        <taxon>Alphaproteobacteria</taxon>
        <taxon>Hyphomicrobiales</taxon>
        <taxon>Devosiaceae</taxon>
        <taxon>Devosia</taxon>
    </lineage>
</organism>
<dbReference type="AlphaFoldDB" id="A0A5B8LRF8"/>
<dbReference type="OrthoDB" id="7950517at2"/>
<gene>
    <name evidence="1" type="ORF">FPZ08_08775</name>
</gene>
<dbReference type="RefSeq" id="WP_146289622.1">
    <property type="nucleotide sequence ID" value="NZ_CP042304.1"/>
</dbReference>
<protein>
    <submittedName>
        <fullName evidence="1">Uncharacterized protein</fullName>
    </submittedName>
</protein>